<sequence>MTATPPPDSLRDRYGREGADARSDRFLRRLGAVLGVLFVLVVGWLGWSYVSGQEVSAEMIKFKVVSDSSVQAQLEVRKEEGAAAVCTLRAQAEDTNEVGRRDVRIDDPASRVDTVVTVRTTARATTVTLVGCRPA</sequence>
<dbReference type="InterPro" id="IPR025443">
    <property type="entry name" value="DUF4307"/>
</dbReference>
<dbReference type="Proteomes" id="UP001501358">
    <property type="component" value="Unassembled WGS sequence"/>
</dbReference>
<evidence type="ECO:0000313" key="2">
    <source>
        <dbReference type="EMBL" id="GAA2494092.1"/>
    </source>
</evidence>
<organism evidence="2 3">
    <name type="scientific">Streptomyces thermolineatus</name>
    <dbReference type="NCBI Taxonomy" id="44033"/>
    <lineage>
        <taxon>Bacteria</taxon>
        <taxon>Bacillati</taxon>
        <taxon>Actinomycetota</taxon>
        <taxon>Actinomycetes</taxon>
        <taxon>Kitasatosporales</taxon>
        <taxon>Streptomycetaceae</taxon>
        <taxon>Streptomyces</taxon>
    </lineage>
</organism>
<reference evidence="2 3" key="1">
    <citation type="journal article" date="2019" name="Int. J. Syst. Evol. Microbiol.">
        <title>The Global Catalogue of Microorganisms (GCM) 10K type strain sequencing project: providing services to taxonomists for standard genome sequencing and annotation.</title>
        <authorList>
            <consortium name="The Broad Institute Genomics Platform"/>
            <consortium name="The Broad Institute Genome Sequencing Center for Infectious Disease"/>
            <person name="Wu L."/>
            <person name="Ma J."/>
        </authorList>
    </citation>
    <scope>NUCLEOTIDE SEQUENCE [LARGE SCALE GENOMIC DNA]</scope>
    <source>
        <strain evidence="2 3">JCM 6307</strain>
    </source>
</reference>
<keyword evidence="1" id="KW-1133">Transmembrane helix</keyword>
<dbReference type="RefSeq" id="WP_269120996.1">
    <property type="nucleotide sequence ID" value="NZ_BAAATA010000018.1"/>
</dbReference>
<evidence type="ECO:0008006" key="4">
    <source>
        <dbReference type="Google" id="ProtNLM"/>
    </source>
</evidence>
<keyword evidence="1" id="KW-0472">Membrane</keyword>
<feature type="transmembrane region" description="Helical" evidence="1">
    <location>
        <begin position="30"/>
        <end position="50"/>
    </location>
</feature>
<dbReference type="Pfam" id="PF14155">
    <property type="entry name" value="DUF4307"/>
    <property type="match status" value="1"/>
</dbReference>
<protein>
    <recommendedName>
        <fullName evidence="4">DUF4307 domain-containing protein</fullName>
    </recommendedName>
</protein>
<keyword evidence="3" id="KW-1185">Reference proteome</keyword>
<evidence type="ECO:0000256" key="1">
    <source>
        <dbReference type="SAM" id="Phobius"/>
    </source>
</evidence>
<comment type="caution">
    <text evidence="2">The sequence shown here is derived from an EMBL/GenBank/DDBJ whole genome shotgun (WGS) entry which is preliminary data.</text>
</comment>
<dbReference type="EMBL" id="BAAATA010000018">
    <property type="protein sequence ID" value="GAA2494092.1"/>
    <property type="molecule type" value="Genomic_DNA"/>
</dbReference>
<gene>
    <name evidence="2" type="ORF">GCM10010406_32690</name>
</gene>
<proteinExistence type="predicted"/>
<name>A0ABN3M195_9ACTN</name>
<evidence type="ECO:0000313" key="3">
    <source>
        <dbReference type="Proteomes" id="UP001501358"/>
    </source>
</evidence>
<accession>A0ABN3M195</accession>
<keyword evidence="1" id="KW-0812">Transmembrane</keyword>